<dbReference type="GO" id="GO:0015293">
    <property type="term" value="F:symporter activity"/>
    <property type="evidence" value="ECO:0007669"/>
    <property type="project" value="UniProtKB-KW"/>
</dbReference>
<dbReference type="PRINTS" id="PR00173">
    <property type="entry name" value="EDTRNSPORT"/>
</dbReference>
<comment type="subcellular location">
    <subcellularLocation>
        <location evidence="1">Cell membrane</location>
        <topology evidence="1">Multi-pass membrane protein</topology>
    </subcellularLocation>
</comment>
<sequence length="216" mass="22490">MALQTKILLGLIVGVVSGITINILTDGAAGTEQFVRSVTEPIGRIWLNALMMLVIPVVVSTLSVGIAGLGSLKQLGRIGSLALLSMLSISMVTALLGLGLVNLAKPGEGLNPAITERLMETYQGNSDAMGLAESAFGMELFVRIVPRNPVQAAANGEMLAVIFFTLMIGIGLTIVPKEKAQPLLNFLESLGHVTVGLIGLVMKVAPLGVACLIFSV</sequence>
<keyword evidence="2" id="KW-0813">Transport</keyword>
<gene>
    <name evidence="8" type="ORF">METZ01_LOCUS50134</name>
</gene>
<keyword evidence="4 7" id="KW-0812">Transmembrane</keyword>
<evidence type="ECO:0008006" key="9">
    <source>
        <dbReference type="Google" id="ProtNLM"/>
    </source>
</evidence>
<feature type="non-terminal residue" evidence="8">
    <location>
        <position position="1"/>
    </location>
</feature>
<dbReference type="PANTHER" id="PTHR42865">
    <property type="entry name" value="PROTON/GLUTAMATE-ASPARTATE SYMPORTER"/>
    <property type="match status" value="1"/>
</dbReference>
<evidence type="ECO:0000256" key="7">
    <source>
        <dbReference type="SAM" id="Phobius"/>
    </source>
</evidence>
<feature type="transmembrane region" description="Helical" evidence="7">
    <location>
        <begin position="195"/>
        <end position="214"/>
    </location>
</feature>
<evidence type="ECO:0000313" key="8">
    <source>
        <dbReference type="EMBL" id="SUZ97280.1"/>
    </source>
</evidence>
<keyword evidence="3" id="KW-1003">Cell membrane</keyword>
<keyword evidence="5 7" id="KW-1133">Transmembrane helix</keyword>
<feature type="transmembrane region" description="Helical" evidence="7">
    <location>
        <begin position="45"/>
        <end position="69"/>
    </location>
</feature>
<dbReference type="InterPro" id="IPR036458">
    <property type="entry name" value="Na:dicarbo_symporter_sf"/>
</dbReference>
<reference evidence="8" key="1">
    <citation type="submission" date="2018-05" db="EMBL/GenBank/DDBJ databases">
        <authorList>
            <person name="Lanie J.A."/>
            <person name="Ng W.-L."/>
            <person name="Kazmierczak K.M."/>
            <person name="Andrzejewski T.M."/>
            <person name="Davidsen T.M."/>
            <person name="Wayne K.J."/>
            <person name="Tettelin H."/>
            <person name="Glass J.I."/>
            <person name="Rusch D."/>
            <person name="Podicherti R."/>
            <person name="Tsui H.-C.T."/>
            <person name="Winkler M.E."/>
        </authorList>
    </citation>
    <scope>NUCLEOTIDE SEQUENCE</scope>
</reference>
<dbReference type="SUPFAM" id="SSF118215">
    <property type="entry name" value="Proton glutamate symport protein"/>
    <property type="match status" value="1"/>
</dbReference>
<dbReference type="EMBL" id="UINC01002493">
    <property type="protein sequence ID" value="SUZ97280.1"/>
    <property type="molecule type" value="Genomic_DNA"/>
</dbReference>
<keyword evidence="6 7" id="KW-0472">Membrane</keyword>
<proteinExistence type="predicted"/>
<organism evidence="8">
    <name type="scientific">marine metagenome</name>
    <dbReference type="NCBI Taxonomy" id="408172"/>
    <lineage>
        <taxon>unclassified sequences</taxon>
        <taxon>metagenomes</taxon>
        <taxon>ecological metagenomes</taxon>
    </lineage>
</organism>
<dbReference type="Pfam" id="PF00375">
    <property type="entry name" value="SDF"/>
    <property type="match status" value="1"/>
</dbReference>
<evidence type="ECO:0000256" key="1">
    <source>
        <dbReference type="ARBA" id="ARBA00004651"/>
    </source>
</evidence>
<feature type="transmembrane region" description="Helical" evidence="7">
    <location>
        <begin position="81"/>
        <end position="101"/>
    </location>
</feature>
<evidence type="ECO:0000256" key="6">
    <source>
        <dbReference type="ARBA" id="ARBA00023136"/>
    </source>
</evidence>
<dbReference type="GO" id="GO:0005886">
    <property type="term" value="C:plasma membrane"/>
    <property type="evidence" value="ECO:0007669"/>
    <property type="project" value="UniProtKB-SubCell"/>
</dbReference>
<accession>A0A381RZN8</accession>
<name>A0A381RZN8_9ZZZZ</name>
<dbReference type="AlphaFoldDB" id="A0A381RZN8"/>
<feature type="non-terminal residue" evidence="8">
    <location>
        <position position="216"/>
    </location>
</feature>
<evidence type="ECO:0000256" key="3">
    <source>
        <dbReference type="ARBA" id="ARBA00022475"/>
    </source>
</evidence>
<protein>
    <recommendedName>
        <fullName evidence="9">Dicarboxylate/amino acid:cation symporter</fullName>
    </recommendedName>
</protein>
<dbReference type="Gene3D" id="1.10.3860.10">
    <property type="entry name" value="Sodium:dicarboxylate symporter"/>
    <property type="match status" value="1"/>
</dbReference>
<dbReference type="PANTHER" id="PTHR42865:SF7">
    <property type="entry name" value="PROTON_GLUTAMATE-ASPARTATE SYMPORTER"/>
    <property type="match status" value="1"/>
</dbReference>
<evidence type="ECO:0000256" key="2">
    <source>
        <dbReference type="ARBA" id="ARBA00022448"/>
    </source>
</evidence>
<dbReference type="GO" id="GO:0006835">
    <property type="term" value="P:dicarboxylic acid transport"/>
    <property type="evidence" value="ECO:0007669"/>
    <property type="project" value="TreeGrafter"/>
</dbReference>
<evidence type="ECO:0000256" key="5">
    <source>
        <dbReference type="ARBA" id="ARBA00022989"/>
    </source>
</evidence>
<dbReference type="InterPro" id="IPR001991">
    <property type="entry name" value="Na-dicarboxylate_symporter"/>
</dbReference>
<feature type="transmembrane region" description="Helical" evidence="7">
    <location>
        <begin position="7"/>
        <end position="25"/>
    </location>
</feature>
<feature type="transmembrane region" description="Helical" evidence="7">
    <location>
        <begin position="158"/>
        <end position="175"/>
    </location>
</feature>
<feature type="transmembrane region" description="Helical" evidence="7">
    <location>
        <begin position="128"/>
        <end position="146"/>
    </location>
</feature>
<evidence type="ECO:0000256" key="4">
    <source>
        <dbReference type="ARBA" id="ARBA00022692"/>
    </source>
</evidence>